<accession>A0A061RI89</accession>
<protein>
    <recommendedName>
        <fullName evidence="2">SET domain-containing protein</fullName>
    </recommendedName>
</protein>
<gene>
    <name evidence="1" type="ORF">TSPGSL018_30841</name>
</gene>
<dbReference type="PANTHER" id="PTHR33524:SF1">
    <property type="entry name" value="SET DOMAIN-CONTAINING PROTEIN"/>
    <property type="match status" value="1"/>
</dbReference>
<dbReference type="EMBL" id="GBEZ01013335">
    <property type="protein sequence ID" value="JAC72642.1"/>
    <property type="molecule type" value="Transcribed_RNA"/>
</dbReference>
<dbReference type="SUPFAM" id="SSF82199">
    <property type="entry name" value="SET domain"/>
    <property type="match status" value="1"/>
</dbReference>
<dbReference type="Gene3D" id="2.170.270.10">
    <property type="entry name" value="SET domain"/>
    <property type="match status" value="1"/>
</dbReference>
<sequence length="199" mass="21521">MADLAVALRERLGFCLRVARSSVPHREAGNGLWLEGRAPLGSVVALYPGVVYSSEQYRFIPGYPAIDKGNSYIVGRYDGAVIDAKPWGAGDPAGGSPAHFANHPPAGAEPNVVVASLDAFPARLGALRRYVPNVTYAELSAATDAAAADADPAVPALCFVATRDLEDEELLLNYRYSPHVRRPSWYVPVDAEEDERRWD</sequence>
<dbReference type="AlphaFoldDB" id="A0A061RI89"/>
<organism evidence="1">
    <name type="scientific">Tetraselmis sp. GSL018</name>
    <dbReference type="NCBI Taxonomy" id="582737"/>
    <lineage>
        <taxon>Eukaryota</taxon>
        <taxon>Viridiplantae</taxon>
        <taxon>Chlorophyta</taxon>
        <taxon>core chlorophytes</taxon>
        <taxon>Chlorodendrophyceae</taxon>
        <taxon>Chlorodendrales</taxon>
        <taxon>Chlorodendraceae</taxon>
        <taxon>Tetraselmis</taxon>
    </lineage>
</organism>
<dbReference type="CDD" id="cd10537">
    <property type="entry name" value="SET_SETD9"/>
    <property type="match status" value="1"/>
</dbReference>
<proteinExistence type="predicted"/>
<evidence type="ECO:0000313" key="1">
    <source>
        <dbReference type="EMBL" id="JAC72642.1"/>
    </source>
</evidence>
<dbReference type="InterPro" id="IPR046341">
    <property type="entry name" value="SET_dom_sf"/>
</dbReference>
<name>A0A061RI89_9CHLO</name>
<evidence type="ECO:0008006" key="2">
    <source>
        <dbReference type="Google" id="ProtNLM"/>
    </source>
</evidence>
<reference evidence="1" key="1">
    <citation type="submission" date="2014-05" db="EMBL/GenBank/DDBJ databases">
        <title>The transcriptome of the halophilic microalga Tetraselmis sp. GSL018 isolated from the Great Salt Lake, Utah.</title>
        <authorList>
            <person name="Jinkerson R.E."/>
            <person name="D'Adamo S."/>
            <person name="Posewitz M.C."/>
        </authorList>
    </citation>
    <scope>NUCLEOTIDE SEQUENCE</scope>
    <source>
        <strain evidence="1">GSL018</strain>
    </source>
</reference>
<dbReference type="InterPro" id="IPR040415">
    <property type="entry name" value="SETD9"/>
</dbReference>
<dbReference type="PANTHER" id="PTHR33524">
    <property type="entry name" value="C5ORF35"/>
    <property type="match status" value="1"/>
</dbReference>